<feature type="region of interest" description="Disordered" evidence="1">
    <location>
        <begin position="955"/>
        <end position="984"/>
    </location>
</feature>
<feature type="compositionally biased region" description="Low complexity" evidence="1">
    <location>
        <begin position="1195"/>
        <end position="1210"/>
    </location>
</feature>
<reference evidence="2" key="1">
    <citation type="submission" date="2022-05" db="EMBL/GenBank/DDBJ databases">
        <authorList>
            <person name="Okamura Y."/>
        </authorList>
    </citation>
    <scope>NUCLEOTIDE SEQUENCE</scope>
</reference>
<feature type="region of interest" description="Disordered" evidence="1">
    <location>
        <begin position="245"/>
        <end position="281"/>
    </location>
</feature>
<feature type="compositionally biased region" description="Polar residues" evidence="1">
    <location>
        <begin position="1165"/>
        <end position="1175"/>
    </location>
</feature>
<organism evidence="2 3">
    <name type="scientific">Pieris brassicae</name>
    <name type="common">White butterfly</name>
    <name type="synonym">Large white butterfly</name>
    <dbReference type="NCBI Taxonomy" id="7116"/>
    <lineage>
        <taxon>Eukaryota</taxon>
        <taxon>Metazoa</taxon>
        <taxon>Ecdysozoa</taxon>
        <taxon>Arthropoda</taxon>
        <taxon>Hexapoda</taxon>
        <taxon>Insecta</taxon>
        <taxon>Pterygota</taxon>
        <taxon>Neoptera</taxon>
        <taxon>Endopterygota</taxon>
        <taxon>Lepidoptera</taxon>
        <taxon>Glossata</taxon>
        <taxon>Ditrysia</taxon>
        <taxon>Papilionoidea</taxon>
        <taxon>Pieridae</taxon>
        <taxon>Pierinae</taxon>
        <taxon>Pieris</taxon>
    </lineage>
</organism>
<feature type="region of interest" description="Disordered" evidence="1">
    <location>
        <begin position="512"/>
        <end position="538"/>
    </location>
</feature>
<feature type="region of interest" description="Disordered" evidence="1">
    <location>
        <begin position="998"/>
        <end position="1141"/>
    </location>
</feature>
<dbReference type="EMBL" id="CALOZG010000005">
    <property type="protein sequence ID" value="CAH4027337.1"/>
    <property type="molecule type" value="Genomic_DNA"/>
</dbReference>
<evidence type="ECO:0000313" key="3">
    <source>
        <dbReference type="Proteomes" id="UP001152562"/>
    </source>
</evidence>
<feature type="region of interest" description="Disordered" evidence="1">
    <location>
        <begin position="1190"/>
        <end position="1211"/>
    </location>
</feature>
<proteinExistence type="predicted"/>
<feature type="region of interest" description="Disordered" evidence="1">
    <location>
        <begin position="104"/>
        <end position="143"/>
    </location>
</feature>
<protein>
    <submittedName>
        <fullName evidence="2">Uncharacterized protein</fullName>
    </submittedName>
</protein>
<feature type="region of interest" description="Disordered" evidence="1">
    <location>
        <begin position="1165"/>
        <end position="1184"/>
    </location>
</feature>
<comment type="caution">
    <text evidence="2">The sequence shown here is derived from an EMBL/GenBank/DDBJ whole genome shotgun (WGS) entry which is preliminary data.</text>
</comment>
<dbReference type="Proteomes" id="UP001152562">
    <property type="component" value="Unassembled WGS sequence"/>
</dbReference>
<feature type="region of interest" description="Disordered" evidence="1">
    <location>
        <begin position="583"/>
        <end position="608"/>
    </location>
</feature>
<feature type="compositionally biased region" description="Polar residues" evidence="1">
    <location>
        <begin position="512"/>
        <end position="526"/>
    </location>
</feature>
<feature type="compositionally biased region" description="Polar residues" evidence="1">
    <location>
        <begin position="586"/>
        <end position="608"/>
    </location>
</feature>
<feature type="region of interest" description="Disordered" evidence="1">
    <location>
        <begin position="1255"/>
        <end position="1293"/>
    </location>
</feature>
<sequence length="1400" mass="156749">MDIDDAWRLLDLRESRSESDEYLVSLSCILRSTAYYVCSRDPMSETIRRTLQGRSLLKCGTRRRRRRASPGVGRASPSLRRASPALREALRVLRDAWPSPAPLRLRFRGSGDERSTGASGEDSGDTVENTGRDTENQSQAQAMWWGGASPGLLRRRYSVPETIMRKYRLAQQRTEWEEESARESAPACGRCTGECGGVAGGDMRKSALLRVWGRAEQSRCRCGTTRSLDGSRCELRQSSRCVTPKRPRLDALSRSPDPTLRLTSSAYSNKSTKSSETALFSTDTSSNFRQKILTNPTDTFSEEYSFTEPSDPTTMPTAKEIPIRTSELREVSSSGSHIDGRVSEDTLNAENEDCNVLPYNQPLSIDTQQYEILEIVVSETLNVQQSRDLNYEALSSPVRNTTIKSKKIPNINIDEYVSNILVESLNSLTDQLESINASMGYEKRLNIVEKEIKVKLQNTGVNTIVHLSPTSNNQIIFGNEELCNNDGRLGIENDVRNESSVHIRDSALSVETNNNLTSAESVRDNNGNGGRQEPDGFLTVTNNDSVNKAILQQIQKLFKDEFKKSGGEKVISHTQTSNVDIDLNKNIGTHTNSESNNSATSLTQMPSNSKSLEVLGGVGARNYYEDVEENTLIPRLSALPHSDSMEVNTSSSDDTDMLGSECASLVDSLDDPNSPRCALLRRSRASTHRADLVRSAIDVLDLLPENAQNGVNSPKEKGESFFVRIKDGDCDCEKENMIVADHMPETIKQRLFRRHRKREQRMECVKRTKVKQLRRDVRNKQNEDYKFRKEIEKECFAIVNALIDDVIAKIVQNEYKNLRIKQQSYNVLAAKSEENLSRKSNKKEKQSLQSNKSRMIHSQSCSEYIDKKLQKLNQQQHVKSSVDLPPTVVEPKPKRIYQKSEIYDGSKCIEILEILEYANTSQNSSDTTNSDENHNNFIIKSKKSRIPIPVYERIERLPKSSSQKKYKNDCSRSQSPQTRERNQKTKQLLASMLFDAFAGDSGPAQDTSHRRPPVPCETRARSNSLRFHNPFDIIPEEKSSLSMESTGEESAGRRASAPSLADDTSIEFNEKPKAQERLQTPKLPTKYLKNAGTSPMPELKQPQKHVGTATSPSRKSAATSPRRPPPAAGYEKRKSVTTQCDETVKTIKSDTESNNVRKIKSHNCLNNHTKAPQKQTRPKCEREKYKSSAQSVGCDAASEESSSSGESDAALVSPAWLATRRRRRAPPATRLGEWAVTVAGSCAAALPNDVEMRLRFPDPRPSRHNPHPASPPRPAHRLSESCTMGSERARRGSERLTLTVKKEASDSSVVASKSMKKSRDLLPELQETFRASRTDTRSSLKTRRGCSLHCWLPEEDSASIRARGDSNGSLCVSGRGIVPERKPPRAPSIRTRRYPSDMRY</sequence>
<feature type="region of interest" description="Disordered" evidence="1">
    <location>
        <begin position="833"/>
        <end position="857"/>
    </location>
</feature>
<name>A0A9P0TF38_PIEBR</name>
<feature type="compositionally biased region" description="Low complexity" evidence="1">
    <location>
        <begin position="1108"/>
        <end position="1121"/>
    </location>
</feature>
<accession>A0A9P0TF38</accession>
<gene>
    <name evidence="2" type="ORF">PIBRA_LOCUS4580</name>
</gene>
<evidence type="ECO:0000256" key="1">
    <source>
        <dbReference type="SAM" id="MobiDB-lite"/>
    </source>
</evidence>
<feature type="region of interest" description="Disordered" evidence="1">
    <location>
        <begin position="61"/>
        <end position="80"/>
    </location>
</feature>
<keyword evidence="3" id="KW-1185">Reference proteome</keyword>
<feature type="compositionally biased region" description="Polar residues" evidence="1">
    <location>
        <begin position="847"/>
        <end position="857"/>
    </location>
</feature>
<feature type="compositionally biased region" description="Low complexity" evidence="1">
    <location>
        <begin position="263"/>
        <end position="275"/>
    </location>
</feature>
<evidence type="ECO:0000313" key="2">
    <source>
        <dbReference type="EMBL" id="CAH4027337.1"/>
    </source>
</evidence>
<feature type="region of interest" description="Disordered" evidence="1">
    <location>
        <begin position="1373"/>
        <end position="1400"/>
    </location>
</feature>